<gene>
    <name evidence="2" type="ORF">KIPB_002061</name>
</gene>
<proteinExistence type="predicted"/>
<feature type="compositionally biased region" description="Gly residues" evidence="1">
    <location>
        <begin position="214"/>
        <end position="226"/>
    </location>
</feature>
<evidence type="ECO:0000313" key="2">
    <source>
        <dbReference type="EMBL" id="GIQ81148.1"/>
    </source>
</evidence>
<dbReference type="AlphaFoldDB" id="A0A9K3GFL8"/>
<dbReference type="Proteomes" id="UP000265618">
    <property type="component" value="Unassembled WGS sequence"/>
</dbReference>
<comment type="caution">
    <text evidence="2">The sequence shown here is derived from an EMBL/GenBank/DDBJ whole genome shotgun (WGS) entry which is preliminary data.</text>
</comment>
<organism evidence="2 3">
    <name type="scientific">Kipferlia bialata</name>
    <dbReference type="NCBI Taxonomy" id="797122"/>
    <lineage>
        <taxon>Eukaryota</taxon>
        <taxon>Metamonada</taxon>
        <taxon>Carpediemonas-like organisms</taxon>
        <taxon>Kipferlia</taxon>
    </lineage>
</organism>
<name>A0A9K3GFL8_9EUKA</name>
<feature type="compositionally biased region" description="Low complexity" evidence="1">
    <location>
        <begin position="81"/>
        <end position="102"/>
    </location>
</feature>
<keyword evidence="3" id="KW-1185">Reference proteome</keyword>
<protein>
    <submittedName>
        <fullName evidence="2">Uncharacterized protein</fullName>
    </submittedName>
</protein>
<reference evidence="2 3" key="1">
    <citation type="journal article" date="2018" name="PLoS ONE">
        <title>The draft genome of Kipferlia bialata reveals reductive genome evolution in fornicate parasites.</title>
        <authorList>
            <person name="Tanifuji G."/>
            <person name="Takabayashi S."/>
            <person name="Kume K."/>
            <person name="Takagi M."/>
            <person name="Nakayama T."/>
            <person name="Kamikawa R."/>
            <person name="Inagaki Y."/>
            <person name="Hashimoto T."/>
        </authorList>
    </citation>
    <scope>NUCLEOTIDE SEQUENCE [LARGE SCALE GENOMIC DNA]</scope>
    <source>
        <strain evidence="2">NY0173</strain>
    </source>
</reference>
<sequence length="304" mass="31823">MFIFRGYVCRVNAVGAWDSYQHLMVDTGCQSLKKRSPFRVFLTGAYPSGTSDGRGAWGGVPSVSYRDVPLYGHGGGPRDGSLSPARSSLPSLSPQGSPRQPSIIPSRTPEAASGPDIDAEVGDTEGAEISGLAGPIDPSAIDPSAIDPRPMESSPLDPDYLAQSVVLDEAPGTPVLYATPVREREREGTPASPPDRAGTAPQTYTPPSPVLGMGVIGRGVHHGGGSPEISPLGSYADMPVPLSVPRDPPGYGRPDIGVGREVASPEPLGLSDTCLSPEESRQRDLSSIIQRLKVSPIKLRNMPG</sequence>
<feature type="region of interest" description="Disordered" evidence="1">
    <location>
        <begin position="69"/>
        <end position="287"/>
    </location>
</feature>
<evidence type="ECO:0000256" key="1">
    <source>
        <dbReference type="SAM" id="MobiDB-lite"/>
    </source>
</evidence>
<evidence type="ECO:0000313" key="3">
    <source>
        <dbReference type="Proteomes" id="UP000265618"/>
    </source>
</evidence>
<accession>A0A9K3GFL8</accession>
<feature type="compositionally biased region" description="Acidic residues" evidence="1">
    <location>
        <begin position="117"/>
        <end position="126"/>
    </location>
</feature>
<dbReference type="EMBL" id="BDIP01000319">
    <property type="protein sequence ID" value="GIQ81148.1"/>
    <property type="molecule type" value="Genomic_DNA"/>
</dbReference>